<evidence type="ECO:0000259" key="4">
    <source>
        <dbReference type="Pfam" id="PF13458"/>
    </source>
</evidence>
<dbReference type="CDD" id="cd06268">
    <property type="entry name" value="PBP1_ABC_transporter_LIVBP-like"/>
    <property type="match status" value="1"/>
</dbReference>
<dbReference type="Pfam" id="PF13458">
    <property type="entry name" value="Peripla_BP_6"/>
    <property type="match status" value="1"/>
</dbReference>
<evidence type="ECO:0000256" key="2">
    <source>
        <dbReference type="ARBA" id="ARBA00022729"/>
    </source>
</evidence>
<protein>
    <submittedName>
        <fullName evidence="5">Branched-chain amino acid ABC transporter substrate-binding protein</fullName>
    </submittedName>
</protein>
<comment type="similarity">
    <text evidence="1">Belongs to the leucine-binding protein family.</text>
</comment>
<dbReference type="PANTHER" id="PTHR30483">
    <property type="entry name" value="LEUCINE-SPECIFIC-BINDING PROTEIN"/>
    <property type="match status" value="1"/>
</dbReference>
<proteinExistence type="inferred from homology"/>
<dbReference type="InterPro" id="IPR051010">
    <property type="entry name" value="BCAA_transport"/>
</dbReference>
<dbReference type="Proteomes" id="UP000287247">
    <property type="component" value="Unassembled WGS sequence"/>
</dbReference>
<dbReference type="InterPro" id="IPR028082">
    <property type="entry name" value="Peripla_BP_I"/>
</dbReference>
<keyword evidence="3" id="KW-0812">Transmembrane</keyword>
<keyword evidence="6" id="KW-1185">Reference proteome</keyword>
<dbReference type="OrthoDB" id="446586at2"/>
<dbReference type="PANTHER" id="PTHR30483:SF6">
    <property type="entry name" value="PERIPLASMIC BINDING PROTEIN OF ABC TRANSPORTER FOR NATURAL AMINO ACIDS"/>
    <property type="match status" value="1"/>
</dbReference>
<keyword evidence="3" id="KW-0472">Membrane</keyword>
<reference evidence="6" key="1">
    <citation type="submission" date="2017-05" db="EMBL/GenBank/DDBJ databases">
        <title>Physiological properties and genetic analysis related to exopolysaccharide production of fresh-water unicellular cyanobacterium Aphanothece sacrum, Suizenji Nori, that has been cultured as a food source in Japan.</title>
        <authorList>
            <person name="Kanesaki Y."/>
            <person name="Yoshikawa S."/>
            <person name="Ohki K."/>
        </authorList>
    </citation>
    <scope>NUCLEOTIDE SEQUENCE [LARGE SCALE GENOMIC DNA]</scope>
    <source>
        <strain evidence="6">FPU1</strain>
    </source>
</reference>
<evidence type="ECO:0000313" key="6">
    <source>
        <dbReference type="Proteomes" id="UP000287247"/>
    </source>
</evidence>
<accession>A0A401ICI0</accession>
<sequence length="474" mass="52136">MNNYFKIISGVLSGIGVVTVIIVLWEIALKPIIIPSSTIIPSPSPSPEIPLEQRFSSGDRRLFVNKTNPKAEQGITAFKSQNYDQAKELFTEAVNADRNDPEVQIYLNNTEAIIKGTPFILATVIPADTKVNNAETMLRGIADAQTKFNQKGLNNRLLEIIIVNDSNDATIAQKVAQKLSNNSSVLGVIGHNSSSATKSALTEYEKVKLSVISPTSTATNLFGNVFFRTVPSNIKIGNFLAKYALKNNLNRVAVFYTSKDSLKTDKQNDYSISLKDAFVKEFQGLGEVTTFDMSASDFNIQETVKSLENQVDAIVLFPNTDKEIITMSLQVAQANDNLSTPLKLLGGDTLYNADPLTFDGKAVEGLVLAVPWFAKENYLYAKIADKRWGGQVSWRTATSYDATQAFIKALSQDATRQTILNNLKQTNLSKEETSGESLRFFSNGDRDTDPVLVKVIKGGKNRPQGSDYSFDIIK</sequence>
<keyword evidence="3" id="KW-1133">Transmembrane helix</keyword>
<evidence type="ECO:0000256" key="1">
    <source>
        <dbReference type="ARBA" id="ARBA00010062"/>
    </source>
</evidence>
<dbReference type="RefSeq" id="WP_124973219.1">
    <property type="nucleotide sequence ID" value="NZ_BDQK01000001.1"/>
</dbReference>
<organism evidence="5 6">
    <name type="scientific">Aphanothece sacrum FPU1</name>
    <dbReference type="NCBI Taxonomy" id="1920663"/>
    <lineage>
        <taxon>Bacteria</taxon>
        <taxon>Bacillati</taxon>
        <taxon>Cyanobacteriota</taxon>
        <taxon>Cyanophyceae</taxon>
        <taxon>Oscillatoriophycideae</taxon>
        <taxon>Chroococcales</taxon>
        <taxon>Aphanothecaceae</taxon>
        <taxon>Aphanothece</taxon>
    </lineage>
</organism>
<dbReference type="AlphaFoldDB" id="A0A401ICI0"/>
<feature type="transmembrane region" description="Helical" evidence="3">
    <location>
        <begin position="7"/>
        <end position="28"/>
    </location>
</feature>
<gene>
    <name evidence="5" type="ORF">AsFPU1_0395</name>
</gene>
<comment type="caution">
    <text evidence="5">The sequence shown here is derived from an EMBL/GenBank/DDBJ whole genome shotgun (WGS) entry which is preliminary data.</text>
</comment>
<keyword evidence="2" id="KW-0732">Signal</keyword>
<dbReference type="SUPFAM" id="SSF53822">
    <property type="entry name" value="Periplasmic binding protein-like I"/>
    <property type="match status" value="1"/>
</dbReference>
<evidence type="ECO:0000256" key="3">
    <source>
        <dbReference type="SAM" id="Phobius"/>
    </source>
</evidence>
<name>A0A401ICI0_APHSA</name>
<dbReference type="EMBL" id="BDQK01000001">
    <property type="protein sequence ID" value="GBF79003.1"/>
    <property type="molecule type" value="Genomic_DNA"/>
</dbReference>
<evidence type="ECO:0000313" key="5">
    <source>
        <dbReference type="EMBL" id="GBF79003.1"/>
    </source>
</evidence>
<dbReference type="InterPro" id="IPR028081">
    <property type="entry name" value="Leu-bd"/>
</dbReference>
<feature type="domain" description="Leucine-binding protein" evidence="4">
    <location>
        <begin position="134"/>
        <end position="428"/>
    </location>
</feature>
<dbReference type="Gene3D" id="3.40.50.2300">
    <property type="match status" value="2"/>
</dbReference>